<evidence type="ECO:0000313" key="6">
    <source>
        <dbReference type="EMBL" id="MFD1716841.1"/>
    </source>
</evidence>
<dbReference type="Pfam" id="PF04794">
    <property type="entry name" value="YdjC"/>
    <property type="match status" value="1"/>
</dbReference>
<reference evidence="7" key="1">
    <citation type="journal article" date="2019" name="Int. J. Syst. Evol. Microbiol.">
        <title>The Global Catalogue of Microorganisms (GCM) 10K type strain sequencing project: providing services to taxonomists for standard genome sequencing and annotation.</title>
        <authorList>
            <consortium name="The Broad Institute Genomics Platform"/>
            <consortium name="The Broad Institute Genome Sequencing Center for Infectious Disease"/>
            <person name="Wu L."/>
            <person name="Ma J."/>
        </authorList>
    </citation>
    <scope>NUCLEOTIDE SEQUENCE [LARGE SCALE GENOMIC DNA]</scope>
    <source>
        <strain evidence="7">JCM 17130</strain>
    </source>
</reference>
<comment type="cofactor">
    <cofactor evidence="1">
        <name>Mg(2+)</name>
        <dbReference type="ChEBI" id="CHEBI:18420"/>
    </cofactor>
</comment>
<proteinExistence type="predicted"/>
<gene>
    <name evidence="6" type="ORF">ACFSE6_03270</name>
</gene>
<name>A0ABW4KZW4_9MICO</name>
<dbReference type="RefSeq" id="WP_388002261.1">
    <property type="nucleotide sequence ID" value="NZ_JBHUEE010000001.1"/>
</dbReference>
<keyword evidence="7" id="KW-1185">Reference proteome</keyword>
<protein>
    <submittedName>
        <fullName evidence="6">ChbG/HpnK family deacetylase</fullName>
    </submittedName>
</protein>
<evidence type="ECO:0000313" key="7">
    <source>
        <dbReference type="Proteomes" id="UP001597277"/>
    </source>
</evidence>
<dbReference type="Gene3D" id="3.20.20.370">
    <property type="entry name" value="Glycoside hydrolase/deacetylase"/>
    <property type="match status" value="1"/>
</dbReference>
<keyword evidence="4" id="KW-0460">Magnesium</keyword>
<comment type="caution">
    <text evidence="6">The sequence shown here is derived from an EMBL/GenBank/DDBJ whole genome shotgun (WGS) entry which is preliminary data.</text>
</comment>
<dbReference type="InterPro" id="IPR011330">
    <property type="entry name" value="Glyco_hydro/deAcase_b/a-brl"/>
</dbReference>
<sequence length="281" mass="29588">MRRLVITADDLGRDPDTDDVVLDLVADGAVTSATLIPVAPGSAATARRARALGLQPRLHATLTSERGLPPWRPLTARSHSEPGDAGPVLDPLPVDPQAVDPANPGPILTELDAQLTWFGDQGLTPQAADGHGGVLYGLGGLRGASLLPQALAWCSARGLAFRLPRDLAPLVGRLTGALAGLENSHAKAVALADELGVGLPRATVTNSADVAQLGSYEALREDLLARLDTLGEGVSEVFLHPSSADAVPEAPVRAWEARLLRDPLWRRGLDRLGFDLVQGWW</sequence>
<keyword evidence="5" id="KW-0119">Carbohydrate metabolism</keyword>
<evidence type="ECO:0000256" key="1">
    <source>
        <dbReference type="ARBA" id="ARBA00001946"/>
    </source>
</evidence>
<dbReference type="EMBL" id="JBHUEE010000001">
    <property type="protein sequence ID" value="MFD1716841.1"/>
    <property type="molecule type" value="Genomic_DNA"/>
</dbReference>
<evidence type="ECO:0000256" key="5">
    <source>
        <dbReference type="ARBA" id="ARBA00023277"/>
    </source>
</evidence>
<accession>A0ABW4KZW4</accession>
<dbReference type="SUPFAM" id="SSF88713">
    <property type="entry name" value="Glycoside hydrolase/deacetylase"/>
    <property type="match status" value="1"/>
</dbReference>
<organism evidence="6 7">
    <name type="scientific">Georgenia deserti</name>
    <dbReference type="NCBI Taxonomy" id="2093781"/>
    <lineage>
        <taxon>Bacteria</taxon>
        <taxon>Bacillati</taxon>
        <taxon>Actinomycetota</taxon>
        <taxon>Actinomycetes</taxon>
        <taxon>Micrococcales</taxon>
        <taxon>Bogoriellaceae</taxon>
        <taxon>Georgenia</taxon>
    </lineage>
</organism>
<dbReference type="Proteomes" id="UP001597277">
    <property type="component" value="Unassembled WGS sequence"/>
</dbReference>
<keyword evidence="2" id="KW-0479">Metal-binding</keyword>
<evidence type="ECO:0000256" key="3">
    <source>
        <dbReference type="ARBA" id="ARBA00022801"/>
    </source>
</evidence>
<keyword evidence="3" id="KW-0378">Hydrolase</keyword>
<evidence type="ECO:0000256" key="2">
    <source>
        <dbReference type="ARBA" id="ARBA00022723"/>
    </source>
</evidence>
<dbReference type="InterPro" id="IPR006879">
    <property type="entry name" value="YdjC-like"/>
</dbReference>
<evidence type="ECO:0000256" key="4">
    <source>
        <dbReference type="ARBA" id="ARBA00022842"/>
    </source>
</evidence>